<dbReference type="PaxDb" id="100226-SCO6072"/>
<protein>
    <recommendedName>
        <fullName evidence="9">Damage-control phosphatase ARMT1-like metal-binding domain-containing protein</fullName>
    </recommendedName>
</protein>
<reference evidence="10 11" key="2">
    <citation type="journal article" date="2002" name="Nature">
        <title>Complete genome sequence of the model actinomycete Streptomyces coelicolor A3(2).</title>
        <authorList>
            <person name="Bentley S.D."/>
            <person name="Chater K.F."/>
            <person name="Cerdeno-Tarraga A.M."/>
            <person name="Challis G.L."/>
            <person name="Thomson N.R."/>
            <person name="James K.D."/>
            <person name="Harris D.E."/>
            <person name="Quail M.A."/>
            <person name="Kieser H."/>
            <person name="Harper D."/>
            <person name="Bateman A."/>
            <person name="Brown S."/>
            <person name="Chandra G."/>
            <person name="Chen C.W."/>
            <person name="Collins M."/>
            <person name="Cronin A."/>
            <person name="Fraser A."/>
            <person name="Goble A."/>
            <person name="Hidalgo J."/>
            <person name="Hornsby T."/>
            <person name="Howarth S."/>
            <person name="Huang C.H."/>
            <person name="Kieser T."/>
            <person name="Larke L."/>
            <person name="Murphy L."/>
            <person name="Oliver K."/>
            <person name="O'Neil S."/>
            <person name="Rabbinowitsch E."/>
            <person name="Rajandream M.A."/>
            <person name="Rutherford K."/>
            <person name="Rutter S."/>
            <person name="Seeger K."/>
            <person name="Saunders D."/>
            <person name="Sharp S."/>
            <person name="Squares R."/>
            <person name="Squares S."/>
            <person name="Taylor K."/>
            <person name="Warren T."/>
            <person name="Wietzorrek A."/>
            <person name="Woodward J."/>
            <person name="Barrell B.G."/>
            <person name="Parkhill J."/>
            <person name="Hopwood D.A."/>
        </authorList>
    </citation>
    <scope>NUCLEOTIDE SEQUENCE [LARGE SCALE GENOMIC DNA]</scope>
    <source>
        <strain evidence="11">ATCC BAA-471 / A3(2) / M145</strain>
    </source>
</reference>
<sequence>MPGLIVRRGVALGLTVRNGVASRLTVRRGVARGLTVRIGVASGLTVRRGGRVSPDRPARGRAWAVRPDWGRVPLDRPARGCAWADRPEWGRARADRLARGRARADRPARVVLGLTVRIGVASGLTVRRGGRVSPDRPARGRAWAVRPDWGRVPLDRPARGCAWADRPEWGRARADRLARGRARADRPARVVLGLTVRIGVASGSTVRRGGRVPPDCPARGRARPDCPVPGVCSARSPGTGDALGPPPGTGDACGPTGTVTRMADTPSVTAPVILGDEPGSFPHGVLAERHPALVRQVRDAFPFGPERLRALDALLASCADGVVEPLPADADPTGRDRDRWARWGMDAYAGRSWYDVPWLWAESHFYRRLLDAVGYFGPGAWQGVDPFRPAKLAELDAPETDEELAALDGLDELPTEERTRALLHGSLWGNRADLGFRLSDRGAGTEGAVEALVADDSDALWSLLPAPGTGPAERGPATLCLVADNAGRELVPDLLLVSHLLAEGRVDRAVLHVKPYPYYVSDATPTDVLDALRRLVAAGGAAAAHGERLWTALTDGRVTVRAHPFSCAPLPYADMPDDLRADFAAATVTVLKGDLNYRRLVGDRWWPPTTSFARVTAYFPGPVAALRTLKSDVVTGLDAKTEAALDASGERRWRTSGTHALIQVRS</sequence>
<comment type="similarity">
    <text evidence="3">Belongs to the damage-control phosphatase family. Sugar phosphate phosphatase III subfamily.</text>
</comment>
<dbReference type="PATRIC" id="fig|100226.15.peg.6174"/>
<dbReference type="Pfam" id="PF01937">
    <property type="entry name" value="ARMT1-like_dom"/>
    <property type="match status" value="1"/>
</dbReference>
<organism evidence="10 11">
    <name type="scientific">Streptomyces coelicolor (strain ATCC BAA-471 / A3(2) / M145)</name>
    <dbReference type="NCBI Taxonomy" id="100226"/>
    <lineage>
        <taxon>Bacteria</taxon>
        <taxon>Bacillati</taxon>
        <taxon>Actinomycetota</taxon>
        <taxon>Actinomycetes</taxon>
        <taxon>Kitasatosporales</taxon>
        <taxon>Streptomycetaceae</taxon>
        <taxon>Streptomyces</taxon>
        <taxon>Streptomyces albidoflavus group</taxon>
    </lineage>
</organism>
<dbReference type="AlphaFoldDB" id="Q9X838"/>
<evidence type="ECO:0000313" key="11">
    <source>
        <dbReference type="Proteomes" id="UP000001973"/>
    </source>
</evidence>
<dbReference type="STRING" id="100226.gene:17763731"/>
<dbReference type="InterPro" id="IPR036075">
    <property type="entry name" value="ARMT-1-like_metal-bd_sf"/>
</dbReference>
<dbReference type="InterPro" id="IPR039763">
    <property type="entry name" value="ARMT1"/>
</dbReference>
<comment type="catalytic activity">
    <reaction evidence="1">
        <text>beta-D-fructose 1-phosphate + H2O = D-fructose + phosphate</text>
        <dbReference type="Rhea" id="RHEA:35603"/>
        <dbReference type="ChEBI" id="CHEBI:15377"/>
        <dbReference type="ChEBI" id="CHEBI:37721"/>
        <dbReference type="ChEBI" id="CHEBI:43474"/>
        <dbReference type="ChEBI" id="CHEBI:138881"/>
    </reaction>
</comment>
<dbReference type="eggNOG" id="COG1578">
    <property type="taxonomic scope" value="Bacteria"/>
</dbReference>
<dbReference type="KEGG" id="sco:SCO6072"/>
<proteinExistence type="inferred from homology"/>
<dbReference type="GO" id="GO:0016791">
    <property type="term" value="F:phosphatase activity"/>
    <property type="evidence" value="ECO:0000318"/>
    <property type="project" value="GO_Central"/>
</dbReference>
<keyword evidence="11" id="KW-1185">Reference proteome</keyword>
<dbReference type="InterPro" id="IPR002791">
    <property type="entry name" value="ARMT1-like_metal-bd"/>
</dbReference>
<feature type="region of interest" description="Disordered" evidence="8">
    <location>
        <begin position="205"/>
        <end position="226"/>
    </location>
</feature>
<dbReference type="EMBL" id="AL939126">
    <property type="protein sequence ID" value="CAB41565.1"/>
    <property type="molecule type" value="Genomic_DNA"/>
</dbReference>
<comment type="cofactor">
    <cofactor evidence="2">
        <name>Mn(2+)</name>
        <dbReference type="ChEBI" id="CHEBI:29035"/>
    </cofactor>
</comment>
<evidence type="ECO:0000256" key="7">
    <source>
        <dbReference type="ARBA" id="ARBA00048809"/>
    </source>
</evidence>
<dbReference type="Gene3D" id="1.20.930.60">
    <property type="match status" value="1"/>
</dbReference>
<name>Q9X838_STRCO</name>
<dbReference type="PhylomeDB" id="Q9X838"/>
<dbReference type="Gene3D" id="3.40.50.10880">
    <property type="entry name" value="Uncharacterised protein PF01937, DUF89, domain 3"/>
    <property type="match status" value="1"/>
</dbReference>
<reference evidence="10 11" key="1">
    <citation type="journal article" date="1996" name="Mol. Microbiol.">
        <title>A set of ordered cosmids and a detailed genetic and physical map for the 8 Mb Streptomyces coelicolor A3(2) chromosome.</title>
        <authorList>
            <person name="Redenbach M."/>
            <person name="Kieser H.M."/>
            <person name="Denapaite D."/>
            <person name="Eichner A."/>
            <person name="Cullum J."/>
            <person name="Kinashi H."/>
            <person name="Hopwood D.A."/>
        </authorList>
    </citation>
    <scope>NUCLEOTIDE SEQUENCE [LARGE SCALE GENOMIC DNA]</scope>
    <source>
        <strain evidence="11">ATCC BAA-471 / A3(2) / M145</strain>
    </source>
</reference>
<keyword evidence="6" id="KW-0464">Manganese</keyword>
<dbReference type="PANTHER" id="PTHR12260">
    <property type="entry name" value="DAMAGE-CONTROL PHOSPHATASE ARMT1"/>
    <property type="match status" value="1"/>
</dbReference>
<keyword evidence="4" id="KW-0479">Metal-binding</keyword>
<dbReference type="SUPFAM" id="SSF111321">
    <property type="entry name" value="AF1104-like"/>
    <property type="match status" value="1"/>
</dbReference>
<gene>
    <name evidence="10" type="ordered locus">SCO6072</name>
    <name evidence="10" type="ORF">SC9B1.19</name>
</gene>
<dbReference type="HOGENOM" id="CLU_412136_0_0_11"/>
<evidence type="ECO:0000256" key="6">
    <source>
        <dbReference type="ARBA" id="ARBA00023211"/>
    </source>
</evidence>
<dbReference type="OrthoDB" id="146189at2"/>
<dbReference type="GO" id="GO:0046872">
    <property type="term" value="F:metal ion binding"/>
    <property type="evidence" value="ECO:0007669"/>
    <property type="project" value="UniProtKB-KW"/>
</dbReference>
<dbReference type="GO" id="GO:0006974">
    <property type="term" value="P:DNA damage response"/>
    <property type="evidence" value="ECO:0000318"/>
    <property type="project" value="GO_Central"/>
</dbReference>
<dbReference type="InParanoid" id="Q9X838"/>
<evidence type="ECO:0000256" key="8">
    <source>
        <dbReference type="SAM" id="MobiDB-lite"/>
    </source>
</evidence>
<evidence type="ECO:0000256" key="5">
    <source>
        <dbReference type="ARBA" id="ARBA00022801"/>
    </source>
</evidence>
<evidence type="ECO:0000256" key="4">
    <source>
        <dbReference type="ARBA" id="ARBA00022723"/>
    </source>
</evidence>
<evidence type="ECO:0000313" key="10">
    <source>
        <dbReference type="EMBL" id="CAB41565.1"/>
    </source>
</evidence>
<dbReference type="PANTHER" id="PTHR12260:SF6">
    <property type="entry name" value="DAMAGE-CONTROL PHOSPHATASE ARMT1"/>
    <property type="match status" value="1"/>
</dbReference>
<accession>Q9X838</accession>
<keyword evidence="5" id="KW-0378">Hydrolase</keyword>
<feature type="domain" description="Damage-control phosphatase ARMT1-like metal-binding" evidence="9">
    <location>
        <begin position="286"/>
        <end position="641"/>
    </location>
</feature>
<evidence type="ECO:0000259" key="9">
    <source>
        <dbReference type="Pfam" id="PF01937"/>
    </source>
</evidence>
<dbReference type="PIR" id="T35864">
    <property type="entry name" value="T35864"/>
</dbReference>
<comment type="catalytic activity">
    <reaction evidence="7">
        <text>beta-D-fructose 6-phosphate = dihydroxyacetone + D-glyceraldehyde 3-phosphate</text>
        <dbReference type="Rhea" id="RHEA:28002"/>
        <dbReference type="ChEBI" id="CHEBI:16016"/>
        <dbReference type="ChEBI" id="CHEBI:57634"/>
        <dbReference type="ChEBI" id="CHEBI:59776"/>
    </reaction>
</comment>
<evidence type="ECO:0000256" key="1">
    <source>
        <dbReference type="ARBA" id="ARBA00001326"/>
    </source>
</evidence>
<dbReference type="EMBL" id="AL645882">
    <property type="protein sequence ID" value="CAB41565.1"/>
    <property type="molecule type" value="Genomic_DNA"/>
</dbReference>
<dbReference type="SMR" id="Q9X838"/>
<dbReference type="Proteomes" id="UP000001973">
    <property type="component" value="Chromosome"/>
</dbReference>
<evidence type="ECO:0000256" key="3">
    <source>
        <dbReference type="ARBA" id="ARBA00009519"/>
    </source>
</evidence>
<evidence type="ECO:0000256" key="2">
    <source>
        <dbReference type="ARBA" id="ARBA00001936"/>
    </source>
</evidence>